<proteinExistence type="predicted"/>
<evidence type="ECO:0000313" key="2">
    <source>
        <dbReference type="EMBL" id="TSE34945.1"/>
    </source>
</evidence>
<feature type="region of interest" description="Disordered" evidence="1">
    <location>
        <begin position="396"/>
        <end position="417"/>
    </location>
</feature>
<gene>
    <name evidence="2" type="ORF">Tfont_02456</name>
</gene>
<dbReference type="EMBL" id="VJOO01000033">
    <property type="protein sequence ID" value="TSE34945.1"/>
    <property type="molecule type" value="Genomic_DNA"/>
</dbReference>
<dbReference type="RefSeq" id="WP_143969678.1">
    <property type="nucleotide sequence ID" value="NZ_VJOO01000033.1"/>
</dbReference>
<evidence type="ECO:0000256" key="1">
    <source>
        <dbReference type="SAM" id="MobiDB-lite"/>
    </source>
</evidence>
<organism evidence="2 3">
    <name type="scientific">Tepidimonas fonticaldi</name>
    <dbReference type="NCBI Taxonomy" id="1101373"/>
    <lineage>
        <taxon>Bacteria</taxon>
        <taxon>Pseudomonadati</taxon>
        <taxon>Pseudomonadota</taxon>
        <taxon>Betaproteobacteria</taxon>
        <taxon>Burkholderiales</taxon>
        <taxon>Tepidimonas</taxon>
    </lineage>
</organism>
<sequence length="417" mass="45451">MKKTFVDVLLELPVDATLSAFLASQGLPVAADFDWEDTPRTSQALVEAVRAWPDVAARDRLIGNLMASIQLADPAGKQAMFQAAAGDGAALLGLVGCRSDTHRSFWLYANHPALFERACEFDYLERHGSQAQQHDLGVKRRPNASDAALTALRQAISAFYERELQCGDGSVAYLVERRPGVFLLTVHVKDLAMLRLEFEGATLTRRVGNPNIDMVLEYAVATGVVRTLVRGGAKYHQMLVDAFAEHLLGVKVDAHRIKPPTLDLSVLRLGFDVPQAVADGFVALQVKSLTVLSPSTALKLDCTAMASSEQRCVTELLREEFPGEDPLARGWLITSARINLYYPPEPGKARSKVVTVEVTRRGRLNLHKFDAALQAQLEGYLVSLGILQPGQTLNVREAPPEAGTANPEPHPSTIGED</sequence>
<dbReference type="AlphaFoldDB" id="A0A554XGI5"/>
<reference evidence="2 3" key="1">
    <citation type="submission" date="2019-07" db="EMBL/GenBank/DDBJ databases">
        <title>Tepidimonas fonticaldi AT-A2 draft genome.</title>
        <authorList>
            <person name="Da Costa M.S."/>
            <person name="Froufe H.J.C."/>
            <person name="Egas C."/>
            <person name="Albuquerque L."/>
        </authorList>
    </citation>
    <scope>NUCLEOTIDE SEQUENCE [LARGE SCALE GENOMIC DNA]</scope>
    <source>
        <strain evidence="2 3">AT-A2</strain>
    </source>
</reference>
<protein>
    <submittedName>
        <fullName evidence="2">Uncharacterized protein</fullName>
    </submittedName>
</protein>
<evidence type="ECO:0000313" key="3">
    <source>
        <dbReference type="Proteomes" id="UP000316388"/>
    </source>
</evidence>
<accession>A0A554XGI5</accession>
<name>A0A554XGI5_9BURK</name>
<comment type="caution">
    <text evidence="2">The sequence shown here is derived from an EMBL/GenBank/DDBJ whole genome shotgun (WGS) entry which is preliminary data.</text>
</comment>
<dbReference type="Proteomes" id="UP000316388">
    <property type="component" value="Unassembled WGS sequence"/>
</dbReference>